<accession>A0ABR2LD72</accession>
<organism evidence="2 3">
    <name type="scientific">Platanthera guangdongensis</name>
    <dbReference type="NCBI Taxonomy" id="2320717"/>
    <lineage>
        <taxon>Eukaryota</taxon>
        <taxon>Viridiplantae</taxon>
        <taxon>Streptophyta</taxon>
        <taxon>Embryophyta</taxon>
        <taxon>Tracheophyta</taxon>
        <taxon>Spermatophyta</taxon>
        <taxon>Magnoliopsida</taxon>
        <taxon>Liliopsida</taxon>
        <taxon>Asparagales</taxon>
        <taxon>Orchidaceae</taxon>
        <taxon>Orchidoideae</taxon>
        <taxon>Orchideae</taxon>
        <taxon>Orchidinae</taxon>
        <taxon>Platanthera</taxon>
    </lineage>
</organism>
<gene>
    <name evidence="2" type="primary">PIP</name>
    <name evidence="2" type="ORF">KSP40_PGU012349</name>
</gene>
<dbReference type="EMBL" id="JBBWWR010000021">
    <property type="protein sequence ID" value="KAK8938016.1"/>
    <property type="molecule type" value="Genomic_DNA"/>
</dbReference>
<sequence length="117" mass="13460">MCCLLQHDAASYSQTLLSAATRSQLIFAAITAAKIWTTWELMTAHLIPNEENIDKGNDDKFSLAFARIENHYFFNRGFLPSDSHLLDNIDKIRHIKTVIVQVFLLLCWTNYLVVIFL</sequence>
<protein>
    <submittedName>
        <fullName evidence="2">Proline iminopeptidase</fullName>
    </submittedName>
</protein>
<evidence type="ECO:0000313" key="2">
    <source>
        <dbReference type="EMBL" id="KAK8938016.1"/>
    </source>
</evidence>
<dbReference type="Gene3D" id="3.40.50.1820">
    <property type="entry name" value="alpha/beta hydrolase"/>
    <property type="match status" value="1"/>
</dbReference>
<dbReference type="PANTHER" id="PTHR43722:SF1">
    <property type="entry name" value="PROLINE IMINOPEPTIDASE"/>
    <property type="match status" value="1"/>
</dbReference>
<dbReference type="InterPro" id="IPR005944">
    <property type="entry name" value="Pro_iminopeptidase"/>
</dbReference>
<evidence type="ECO:0000256" key="1">
    <source>
        <dbReference type="SAM" id="Phobius"/>
    </source>
</evidence>
<keyword evidence="3" id="KW-1185">Reference proteome</keyword>
<proteinExistence type="predicted"/>
<feature type="transmembrane region" description="Helical" evidence="1">
    <location>
        <begin position="98"/>
        <end position="116"/>
    </location>
</feature>
<comment type="caution">
    <text evidence="2">The sequence shown here is derived from an EMBL/GenBank/DDBJ whole genome shotgun (WGS) entry which is preliminary data.</text>
</comment>
<dbReference type="PANTHER" id="PTHR43722">
    <property type="entry name" value="PROLINE IMINOPEPTIDASE"/>
    <property type="match status" value="1"/>
</dbReference>
<dbReference type="Proteomes" id="UP001412067">
    <property type="component" value="Unassembled WGS sequence"/>
</dbReference>
<dbReference type="InterPro" id="IPR029058">
    <property type="entry name" value="AB_hydrolase_fold"/>
</dbReference>
<evidence type="ECO:0000313" key="3">
    <source>
        <dbReference type="Proteomes" id="UP001412067"/>
    </source>
</evidence>
<keyword evidence="1" id="KW-1133">Transmembrane helix</keyword>
<keyword evidence="1" id="KW-0812">Transmembrane</keyword>
<keyword evidence="1" id="KW-0472">Membrane</keyword>
<reference evidence="2 3" key="1">
    <citation type="journal article" date="2022" name="Nat. Plants">
        <title>Genomes of leafy and leafless Platanthera orchids illuminate the evolution of mycoheterotrophy.</title>
        <authorList>
            <person name="Li M.H."/>
            <person name="Liu K.W."/>
            <person name="Li Z."/>
            <person name="Lu H.C."/>
            <person name="Ye Q.L."/>
            <person name="Zhang D."/>
            <person name="Wang J.Y."/>
            <person name="Li Y.F."/>
            <person name="Zhong Z.M."/>
            <person name="Liu X."/>
            <person name="Yu X."/>
            <person name="Liu D.K."/>
            <person name="Tu X.D."/>
            <person name="Liu B."/>
            <person name="Hao Y."/>
            <person name="Liao X.Y."/>
            <person name="Jiang Y.T."/>
            <person name="Sun W.H."/>
            <person name="Chen J."/>
            <person name="Chen Y.Q."/>
            <person name="Ai Y."/>
            <person name="Zhai J.W."/>
            <person name="Wu S.S."/>
            <person name="Zhou Z."/>
            <person name="Hsiao Y.Y."/>
            <person name="Wu W.L."/>
            <person name="Chen Y.Y."/>
            <person name="Lin Y.F."/>
            <person name="Hsu J.L."/>
            <person name="Li C.Y."/>
            <person name="Wang Z.W."/>
            <person name="Zhao X."/>
            <person name="Zhong W.Y."/>
            <person name="Ma X.K."/>
            <person name="Ma L."/>
            <person name="Huang J."/>
            <person name="Chen G.Z."/>
            <person name="Huang M.Z."/>
            <person name="Huang L."/>
            <person name="Peng D.H."/>
            <person name="Luo Y.B."/>
            <person name="Zou S.Q."/>
            <person name="Chen S.P."/>
            <person name="Lan S."/>
            <person name="Tsai W.C."/>
            <person name="Van de Peer Y."/>
            <person name="Liu Z.J."/>
        </authorList>
    </citation>
    <scope>NUCLEOTIDE SEQUENCE [LARGE SCALE GENOMIC DNA]</scope>
    <source>
        <strain evidence="2">Lor288</strain>
    </source>
</reference>
<name>A0ABR2LD72_9ASPA</name>